<reference evidence="2 3" key="1">
    <citation type="submission" date="2017-11" db="EMBL/GenBank/DDBJ databases">
        <title>Infants hospitalized years apart are colonized by the same room-sourced microbial strains.</title>
        <authorList>
            <person name="Brooks B."/>
            <person name="Olm M.R."/>
            <person name="Firek B.A."/>
            <person name="Baker R."/>
            <person name="Thomas B.C."/>
            <person name="Morowitz M.J."/>
            <person name="Banfield J.F."/>
        </authorList>
    </citation>
    <scope>NUCLEOTIDE SEQUENCE [LARGE SCALE GENOMIC DNA]</scope>
    <source>
        <strain evidence="2">S2_009_000_R2_76</strain>
    </source>
</reference>
<protein>
    <submittedName>
        <fullName evidence="2">MerR family transcriptional regulator</fullName>
    </submittedName>
</protein>
<sequence>MPQLDEVAVPNQEVAPAENLLEKDIEDNTGEDLVLDEKNDFNQLVEVKQEEKLVEEPKPLAERFGKKGRKSFKEIDAEVDLIQVPSDEILFSKQYYPISQVAKWFRVNNSLLRFWENEFEILKPRKNRKGDRLFRPEDIKNLQIIYYLLRQKKYTIAGARKFIKNNRKTVDVNMKVVQTLNDFKRFLLELKANSER</sequence>
<dbReference type="EMBL" id="QFOI01000118">
    <property type="protein sequence ID" value="PZP49298.1"/>
    <property type="molecule type" value="Genomic_DNA"/>
</dbReference>
<gene>
    <name evidence="2" type="ORF">DI598_08225</name>
</gene>
<feature type="domain" description="HTH merR-type" evidence="1">
    <location>
        <begin position="96"/>
        <end position="166"/>
    </location>
</feature>
<dbReference type="InterPro" id="IPR009061">
    <property type="entry name" value="DNA-bd_dom_put_sf"/>
</dbReference>
<comment type="caution">
    <text evidence="2">The sequence shown here is derived from an EMBL/GenBank/DDBJ whole genome shotgun (WGS) entry which is preliminary data.</text>
</comment>
<name>A0A2W5F1N8_9SPHI</name>
<dbReference type="SUPFAM" id="SSF46955">
    <property type="entry name" value="Putative DNA-binding domain"/>
    <property type="match status" value="1"/>
</dbReference>
<accession>A0A2W5F1N8</accession>
<dbReference type="SMART" id="SM00422">
    <property type="entry name" value="HTH_MERR"/>
    <property type="match status" value="1"/>
</dbReference>
<dbReference type="Gene3D" id="1.10.1660.10">
    <property type="match status" value="1"/>
</dbReference>
<dbReference type="AlphaFoldDB" id="A0A2W5F1N8"/>
<dbReference type="InterPro" id="IPR000551">
    <property type="entry name" value="MerR-type_HTH_dom"/>
</dbReference>
<dbReference type="GO" id="GO:0006355">
    <property type="term" value="P:regulation of DNA-templated transcription"/>
    <property type="evidence" value="ECO:0007669"/>
    <property type="project" value="InterPro"/>
</dbReference>
<dbReference type="GO" id="GO:0003677">
    <property type="term" value="F:DNA binding"/>
    <property type="evidence" value="ECO:0007669"/>
    <property type="project" value="InterPro"/>
</dbReference>
<evidence type="ECO:0000259" key="1">
    <source>
        <dbReference type="SMART" id="SM00422"/>
    </source>
</evidence>
<organism evidence="2 3">
    <name type="scientific">Pseudopedobacter saltans</name>
    <dbReference type="NCBI Taxonomy" id="151895"/>
    <lineage>
        <taxon>Bacteria</taxon>
        <taxon>Pseudomonadati</taxon>
        <taxon>Bacteroidota</taxon>
        <taxon>Sphingobacteriia</taxon>
        <taxon>Sphingobacteriales</taxon>
        <taxon>Sphingobacteriaceae</taxon>
        <taxon>Pseudopedobacter</taxon>
    </lineage>
</organism>
<dbReference type="Pfam" id="PF13411">
    <property type="entry name" value="MerR_1"/>
    <property type="match status" value="1"/>
</dbReference>
<dbReference type="Proteomes" id="UP000249645">
    <property type="component" value="Unassembled WGS sequence"/>
</dbReference>
<evidence type="ECO:0000313" key="3">
    <source>
        <dbReference type="Proteomes" id="UP000249645"/>
    </source>
</evidence>
<proteinExistence type="predicted"/>
<evidence type="ECO:0000313" key="2">
    <source>
        <dbReference type="EMBL" id="PZP49298.1"/>
    </source>
</evidence>